<comment type="caution">
    <text evidence="3">The sequence shown here is derived from an EMBL/GenBank/DDBJ whole genome shotgun (WGS) entry which is preliminary data.</text>
</comment>
<evidence type="ECO:0000259" key="2">
    <source>
        <dbReference type="SMART" id="SM00867"/>
    </source>
</evidence>
<sequence length="194" mass="21247">MINLYFINMKTIQSFLLTIIFTTMALEANAQKNYSIAANSTFEVAGTSTVHDWVMKSTEGTGSANLIIKDSKLASINSLSVSLLAESLKSYKASMDKVAYEAMDTETHKYIEYVLKSAEKIDDNTWNLTGIYTIAGVSKEYKTQVKVTTNKGSIILQGSNQITFGDFEMTPPKAALGVVKAGKDLTVIFNIILS</sequence>
<gene>
    <name evidence="3" type="ORF">GCM10022422_08330</name>
</gene>
<evidence type="ECO:0000313" key="4">
    <source>
        <dbReference type="Proteomes" id="UP001501367"/>
    </source>
</evidence>
<keyword evidence="4" id="KW-1185">Reference proteome</keyword>
<dbReference type="SMART" id="SM00867">
    <property type="entry name" value="YceI"/>
    <property type="match status" value="1"/>
</dbReference>
<dbReference type="Gene3D" id="2.40.128.110">
    <property type="entry name" value="Lipid/polyisoprenoid-binding, YceI-like"/>
    <property type="match status" value="1"/>
</dbReference>
<proteinExistence type="predicted"/>
<accession>A0ABP7EZU8</accession>
<feature type="domain" description="Lipid/polyisoprenoid-binding YceI-like" evidence="2">
    <location>
        <begin position="33"/>
        <end position="194"/>
    </location>
</feature>
<feature type="signal peptide" evidence="1">
    <location>
        <begin position="1"/>
        <end position="25"/>
    </location>
</feature>
<dbReference type="InterPro" id="IPR007372">
    <property type="entry name" value="Lipid/polyisoprenoid-bd_YceI"/>
</dbReference>
<feature type="chain" id="PRO_5045195472" description="Lipid/polyisoprenoid-binding YceI-like domain-containing protein" evidence="1">
    <location>
        <begin position="26"/>
        <end position="194"/>
    </location>
</feature>
<dbReference type="Proteomes" id="UP001501367">
    <property type="component" value="Unassembled WGS sequence"/>
</dbReference>
<reference evidence="4" key="1">
    <citation type="journal article" date="2019" name="Int. J. Syst. Evol. Microbiol.">
        <title>The Global Catalogue of Microorganisms (GCM) 10K type strain sequencing project: providing services to taxonomists for standard genome sequencing and annotation.</title>
        <authorList>
            <consortium name="The Broad Institute Genomics Platform"/>
            <consortium name="The Broad Institute Genome Sequencing Center for Infectious Disease"/>
            <person name="Wu L."/>
            <person name="Ma J."/>
        </authorList>
    </citation>
    <scope>NUCLEOTIDE SEQUENCE [LARGE SCALE GENOMIC DNA]</scope>
    <source>
        <strain evidence="4">JCM 17336</strain>
    </source>
</reference>
<organism evidence="3 4">
    <name type="scientific">Flavobacterium ginsengisoli</name>
    <dbReference type="NCBI Taxonomy" id="871694"/>
    <lineage>
        <taxon>Bacteria</taxon>
        <taxon>Pseudomonadati</taxon>
        <taxon>Bacteroidota</taxon>
        <taxon>Flavobacteriia</taxon>
        <taxon>Flavobacteriales</taxon>
        <taxon>Flavobacteriaceae</taxon>
        <taxon>Flavobacterium</taxon>
    </lineage>
</organism>
<dbReference type="SUPFAM" id="SSF101874">
    <property type="entry name" value="YceI-like"/>
    <property type="match status" value="1"/>
</dbReference>
<dbReference type="Pfam" id="PF04264">
    <property type="entry name" value="YceI"/>
    <property type="match status" value="1"/>
</dbReference>
<keyword evidence="1" id="KW-0732">Signal</keyword>
<evidence type="ECO:0000256" key="1">
    <source>
        <dbReference type="SAM" id="SignalP"/>
    </source>
</evidence>
<evidence type="ECO:0000313" key="3">
    <source>
        <dbReference type="EMBL" id="GAA3728648.1"/>
    </source>
</evidence>
<name>A0ABP7EZU8_9FLAO</name>
<dbReference type="EMBL" id="BAABDT010000001">
    <property type="protein sequence ID" value="GAA3728648.1"/>
    <property type="molecule type" value="Genomic_DNA"/>
</dbReference>
<protein>
    <recommendedName>
        <fullName evidence="2">Lipid/polyisoprenoid-binding YceI-like domain-containing protein</fullName>
    </recommendedName>
</protein>
<dbReference type="RefSeq" id="WP_233073996.1">
    <property type="nucleotide sequence ID" value="NZ_BAABDT010000001.1"/>
</dbReference>
<dbReference type="InterPro" id="IPR036761">
    <property type="entry name" value="TTHA0802/YceI-like_sf"/>
</dbReference>